<gene>
    <name evidence="1" type="ORF">CSSPJE1EN1_LOCUS517</name>
</gene>
<accession>A0ABP0VKT1</accession>
<name>A0ABP0VKT1_9BRYO</name>
<organism evidence="1 2">
    <name type="scientific">Sphagnum jensenii</name>
    <dbReference type="NCBI Taxonomy" id="128206"/>
    <lineage>
        <taxon>Eukaryota</taxon>
        <taxon>Viridiplantae</taxon>
        <taxon>Streptophyta</taxon>
        <taxon>Embryophyta</taxon>
        <taxon>Bryophyta</taxon>
        <taxon>Sphagnophytina</taxon>
        <taxon>Sphagnopsida</taxon>
        <taxon>Sphagnales</taxon>
        <taxon>Sphagnaceae</taxon>
        <taxon>Sphagnum</taxon>
    </lineage>
</organism>
<dbReference type="EMBL" id="OZ020096">
    <property type="protein sequence ID" value="CAK9255039.1"/>
    <property type="molecule type" value="Genomic_DNA"/>
</dbReference>
<sequence>MVATQTIRVLILLHLAAVSLGTAGSTSSIAVRVVRASVNFRRLPYLPSTHAAGWRPALCALILNIHAAASMATAGTTSNIAVMDVRVNVIVEVRLLFPLQGLHSCFLGGGRF</sequence>
<keyword evidence="2" id="KW-1185">Reference proteome</keyword>
<dbReference type="Proteomes" id="UP001497444">
    <property type="component" value="Chromosome 1"/>
</dbReference>
<proteinExistence type="predicted"/>
<evidence type="ECO:0000313" key="2">
    <source>
        <dbReference type="Proteomes" id="UP001497444"/>
    </source>
</evidence>
<protein>
    <submittedName>
        <fullName evidence="1">Uncharacterized protein</fullName>
    </submittedName>
</protein>
<evidence type="ECO:0000313" key="1">
    <source>
        <dbReference type="EMBL" id="CAK9255039.1"/>
    </source>
</evidence>
<reference evidence="1 2" key="1">
    <citation type="submission" date="2024-02" db="EMBL/GenBank/DDBJ databases">
        <authorList>
            <consortium name="ELIXIR-Norway"/>
            <consortium name="Elixir Norway"/>
        </authorList>
    </citation>
    <scope>NUCLEOTIDE SEQUENCE [LARGE SCALE GENOMIC DNA]</scope>
</reference>